<keyword evidence="5" id="KW-0508">mRNA splicing</keyword>
<keyword evidence="4" id="KW-0547">Nucleotide-binding</keyword>
<evidence type="ECO:0000256" key="2">
    <source>
        <dbReference type="ARBA" id="ARBA00022664"/>
    </source>
</evidence>
<dbReference type="AlphaFoldDB" id="A0A6A6TZ87"/>
<protein>
    <recommendedName>
        <fullName evidence="1">RNA helicase</fullName>
        <ecNumber evidence="1">3.6.4.13</ecNumber>
    </recommendedName>
</protein>
<keyword evidence="9" id="KW-1185">Reference proteome</keyword>
<dbReference type="Gene3D" id="3.40.50.300">
    <property type="entry name" value="P-loop containing nucleotide triphosphate hydrolases"/>
    <property type="match status" value="1"/>
</dbReference>
<dbReference type="PROSITE" id="PS51192">
    <property type="entry name" value="HELICASE_ATP_BIND_1"/>
    <property type="match status" value="1"/>
</dbReference>
<dbReference type="GO" id="GO:0003724">
    <property type="term" value="F:RNA helicase activity"/>
    <property type="evidence" value="ECO:0007669"/>
    <property type="project" value="UniProtKB-EC"/>
</dbReference>
<dbReference type="Proteomes" id="UP000799302">
    <property type="component" value="Unassembled WGS sequence"/>
</dbReference>
<dbReference type="PANTHER" id="PTHR18934">
    <property type="entry name" value="ATP-DEPENDENT RNA HELICASE"/>
    <property type="match status" value="1"/>
</dbReference>
<dbReference type="SUPFAM" id="SSF52540">
    <property type="entry name" value="P-loop containing nucleoside triphosphate hydrolases"/>
    <property type="match status" value="1"/>
</dbReference>
<dbReference type="GO" id="GO:0003723">
    <property type="term" value="F:RNA binding"/>
    <property type="evidence" value="ECO:0007669"/>
    <property type="project" value="TreeGrafter"/>
</dbReference>
<keyword evidence="3 8" id="KW-0378">Hydrolase</keyword>
<dbReference type="EC" id="3.6.4.13" evidence="1"/>
<dbReference type="EMBL" id="MU004241">
    <property type="protein sequence ID" value="KAF2665010.1"/>
    <property type="molecule type" value="Genomic_DNA"/>
</dbReference>
<keyword evidence="4" id="KW-0347">Helicase</keyword>
<dbReference type="GO" id="GO:0008380">
    <property type="term" value="P:RNA splicing"/>
    <property type="evidence" value="ECO:0007669"/>
    <property type="project" value="UniProtKB-KW"/>
</dbReference>
<dbReference type="PANTHER" id="PTHR18934:SF109">
    <property type="entry name" value="ATP-DEPENDENT RNA HELICASE DHX15 HOMOLOG"/>
    <property type="match status" value="1"/>
</dbReference>
<evidence type="ECO:0000256" key="3">
    <source>
        <dbReference type="ARBA" id="ARBA00022801"/>
    </source>
</evidence>
<dbReference type="GO" id="GO:0005681">
    <property type="term" value="C:spliceosomal complex"/>
    <property type="evidence" value="ECO:0007669"/>
    <property type="project" value="TreeGrafter"/>
</dbReference>
<keyword evidence="4" id="KW-0067">ATP-binding</keyword>
<evidence type="ECO:0000313" key="8">
    <source>
        <dbReference type="EMBL" id="KAF2665010.1"/>
    </source>
</evidence>
<accession>A0A6A6TZ87</accession>
<keyword evidence="2" id="KW-0507">mRNA processing</keyword>
<dbReference type="InterPro" id="IPR011545">
    <property type="entry name" value="DEAD/DEAH_box_helicase_dom"/>
</dbReference>
<name>A0A6A6TZ87_9PEZI</name>
<sequence>MPPFEVHPRNTTTALQGRQLEDAEYNWITTERRKFSSKYKEILKSRRHLPASSIDQREAFLEVYHKAAILLLTGGSAAGKSTQVPQHVLCDELEAIRAGKMVACVQPNRLLARAMAERVAQEMDVLSGSEVGYQKYFHQNISEHRALNYLTADVLVQEYKRDPTLSKYVCIIIDELHEETLDKYVLLGLLKLIVTGSATIPPLRKDLKVIFMSSTLARTKLEEYFGDVARLDIPEPGIAGRIKYTDKDVLYDDYLDLCVALVKHIHLKETKGDILLFLGGEEEI</sequence>
<dbReference type="OrthoDB" id="10253254at2759"/>
<dbReference type="GO" id="GO:0006397">
    <property type="term" value="P:mRNA processing"/>
    <property type="evidence" value="ECO:0007669"/>
    <property type="project" value="UniProtKB-KW"/>
</dbReference>
<dbReference type="GO" id="GO:0005524">
    <property type="term" value="F:ATP binding"/>
    <property type="evidence" value="ECO:0007669"/>
    <property type="project" value="InterPro"/>
</dbReference>
<comment type="catalytic activity">
    <reaction evidence="6">
        <text>ATP + H2O = ADP + phosphate + H(+)</text>
        <dbReference type="Rhea" id="RHEA:13065"/>
        <dbReference type="ChEBI" id="CHEBI:15377"/>
        <dbReference type="ChEBI" id="CHEBI:15378"/>
        <dbReference type="ChEBI" id="CHEBI:30616"/>
        <dbReference type="ChEBI" id="CHEBI:43474"/>
        <dbReference type="ChEBI" id="CHEBI:456216"/>
        <dbReference type="EC" id="3.6.4.13"/>
    </reaction>
</comment>
<evidence type="ECO:0000256" key="6">
    <source>
        <dbReference type="ARBA" id="ARBA00047984"/>
    </source>
</evidence>
<evidence type="ECO:0000256" key="5">
    <source>
        <dbReference type="ARBA" id="ARBA00023187"/>
    </source>
</evidence>
<evidence type="ECO:0000256" key="1">
    <source>
        <dbReference type="ARBA" id="ARBA00012552"/>
    </source>
</evidence>
<dbReference type="InterPro" id="IPR014001">
    <property type="entry name" value="Helicase_ATP-bd"/>
</dbReference>
<dbReference type="SMART" id="SM00487">
    <property type="entry name" value="DEXDc"/>
    <property type="match status" value="1"/>
</dbReference>
<dbReference type="Pfam" id="PF00270">
    <property type="entry name" value="DEAD"/>
    <property type="match status" value="1"/>
</dbReference>
<evidence type="ECO:0000313" key="9">
    <source>
        <dbReference type="Proteomes" id="UP000799302"/>
    </source>
</evidence>
<feature type="domain" description="Helicase ATP-binding" evidence="7">
    <location>
        <begin position="61"/>
        <end position="234"/>
    </location>
</feature>
<gene>
    <name evidence="8" type="ORF">BT63DRAFT_392332</name>
</gene>
<feature type="non-terminal residue" evidence="8">
    <location>
        <position position="284"/>
    </location>
</feature>
<organism evidence="8 9">
    <name type="scientific">Microthyrium microscopicum</name>
    <dbReference type="NCBI Taxonomy" id="703497"/>
    <lineage>
        <taxon>Eukaryota</taxon>
        <taxon>Fungi</taxon>
        <taxon>Dikarya</taxon>
        <taxon>Ascomycota</taxon>
        <taxon>Pezizomycotina</taxon>
        <taxon>Dothideomycetes</taxon>
        <taxon>Dothideomycetes incertae sedis</taxon>
        <taxon>Microthyriales</taxon>
        <taxon>Microthyriaceae</taxon>
        <taxon>Microthyrium</taxon>
    </lineage>
</organism>
<dbReference type="InterPro" id="IPR027417">
    <property type="entry name" value="P-loop_NTPase"/>
</dbReference>
<evidence type="ECO:0000256" key="4">
    <source>
        <dbReference type="ARBA" id="ARBA00022806"/>
    </source>
</evidence>
<dbReference type="GO" id="GO:0016787">
    <property type="term" value="F:hydrolase activity"/>
    <property type="evidence" value="ECO:0007669"/>
    <property type="project" value="UniProtKB-KW"/>
</dbReference>
<evidence type="ECO:0000259" key="7">
    <source>
        <dbReference type="PROSITE" id="PS51192"/>
    </source>
</evidence>
<proteinExistence type="predicted"/>
<reference evidence="8" key="1">
    <citation type="journal article" date="2020" name="Stud. Mycol.">
        <title>101 Dothideomycetes genomes: a test case for predicting lifestyles and emergence of pathogens.</title>
        <authorList>
            <person name="Haridas S."/>
            <person name="Albert R."/>
            <person name="Binder M."/>
            <person name="Bloem J."/>
            <person name="Labutti K."/>
            <person name="Salamov A."/>
            <person name="Andreopoulos B."/>
            <person name="Baker S."/>
            <person name="Barry K."/>
            <person name="Bills G."/>
            <person name="Bluhm B."/>
            <person name="Cannon C."/>
            <person name="Castanera R."/>
            <person name="Culley D."/>
            <person name="Daum C."/>
            <person name="Ezra D."/>
            <person name="Gonzalez J."/>
            <person name="Henrissat B."/>
            <person name="Kuo A."/>
            <person name="Liang C."/>
            <person name="Lipzen A."/>
            <person name="Lutzoni F."/>
            <person name="Magnuson J."/>
            <person name="Mondo S."/>
            <person name="Nolan M."/>
            <person name="Ohm R."/>
            <person name="Pangilinan J."/>
            <person name="Park H.-J."/>
            <person name="Ramirez L."/>
            <person name="Alfaro M."/>
            <person name="Sun H."/>
            <person name="Tritt A."/>
            <person name="Yoshinaga Y."/>
            <person name="Zwiers L.-H."/>
            <person name="Turgeon B."/>
            <person name="Goodwin S."/>
            <person name="Spatafora J."/>
            <person name="Crous P."/>
            <person name="Grigoriev I."/>
        </authorList>
    </citation>
    <scope>NUCLEOTIDE SEQUENCE</scope>
    <source>
        <strain evidence="8">CBS 115976</strain>
    </source>
</reference>